<dbReference type="EMBL" id="BMEX01000001">
    <property type="protein sequence ID" value="GGA32814.1"/>
    <property type="molecule type" value="Genomic_DNA"/>
</dbReference>
<dbReference type="NCBIfam" id="NF002032">
    <property type="entry name" value="PRK00856.1"/>
    <property type="match status" value="1"/>
</dbReference>
<dbReference type="NCBIfam" id="TIGR00670">
    <property type="entry name" value="asp_carb_tr"/>
    <property type="match status" value="1"/>
</dbReference>
<comment type="catalytic activity">
    <reaction evidence="6 7">
        <text>carbamoyl phosphate + L-aspartate = N-carbamoyl-L-aspartate + phosphate + H(+)</text>
        <dbReference type="Rhea" id="RHEA:20013"/>
        <dbReference type="ChEBI" id="CHEBI:15378"/>
        <dbReference type="ChEBI" id="CHEBI:29991"/>
        <dbReference type="ChEBI" id="CHEBI:32814"/>
        <dbReference type="ChEBI" id="CHEBI:43474"/>
        <dbReference type="ChEBI" id="CHEBI:58228"/>
        <dbReference type="EC" id="2.1.3.2"/>
    </reaction>
</comment>
<comment type="pathway">
    <text evidence="1 7">Pyrimidine metabolism; UMP biosynthesis via de novo pathway; (S)-dihydroorotate from bicarbonate: step 2/3.</text>
</comment>
<dbReference type="PANTHER" id="PTHR45753:SF6">
    <property type="entry name" value="ASPARTATE CARBAMOYLTRANSFERASE"/>
    <property type="match status" value="1"/>
</dbReference>
<dbReference type="PRINTS" id="PR00101">
    <property type="entry name" value="ATCASE"/>
</dbReference>
<proteinExistence type="inferred from homology"/>
<evidence type="ECO:0000313" key="11">
    <source>
        <dbReference type="Proteomes" id="UP000617979"/>
    </source>
</evidence>
<comment type="similarity">
    <text evidence="2 7">Belongs to the aspartate/ornithine carbamoyltransferase superfamily. ATCase family.</text>
</comment>
<reference evidence="11" key="1">
    <citation type="journal article" date="2019" name="Int. J. Syst. Evol. Microbiol.">
        <title>The Global Catalogue of Microorganisms (GCM) 10K type strain sequencing project: providing services to taxonomists for standard genome sequencing and annotation.</title>
        <authorList>
            <consortium name="The Broad Institute Genomics Platform"/>
            <consortium name="The Broad Institute Genome Sequencing Center for Infectious Disease"/>
            <person name="Wu L."/>
            <person name="Ma J."/>
        </authorList>
    </citation>
    <scope>NUCLEOTIDE SEQUENCE [LARGE SCALE GENOMIC DNA]</scope>
    <source>
        <strain evidence="11">CGMCC 1.12404</strain>
    </source>
</reference>
<dbReference type="Proteomes" id="UP000617979">
    <property type="component" value="Unassembled WGS sequence"/>
</dbReference>
<keyword evidence="3 7" id="KW-0808">Transferase</keyword>
<dbReference type="Pfam" id="PF02729">
    <property type="entry name" value="OTCace_N"/>
    <property type="match status" value="1"/>
</dbReference>
<feature type="binding site" evidence="7">
    <location>
        <position position="140"/>
    </location>
    <ligand>
        <name>carbamoyl phosphate</name>
        <dbReference type="ChEBI" id="CHEBI:58228"/>
    </ligand>
</feature>
<dbReference type="PRINTS" id="PR00100">
    <property type="entry name" value="AOTCASE"/>
</dbReference>
<feature type="binding site" evidence="7">
    <location>
        <position position="86"/>
    </location>
    <ligand>
        <name>L-aspartate</name>
        <dbReference type="ChEBI" id="CHEBI:29991"/>
    </ligand>
</feature>
<feature type="binding site" evidence="7">
    <location>
        <position position="137"/>
    </location>
    <ligand>
        <name>carbamoyl phosphate</name>
        <dbReference type="ChEBI" id="CHEBI:58228"/>
    </ligand>
</feature>
<evidence type="ECO:0000256" key="5">
    <source>
        <dbReference type="ARBA" id="ARBA00043884"/>
    </source>
</evidence>
<feature type="binding site" evidence="7">
    <location>
        <position position="58"/>
    </location>
    <ligand>
        <name>carbamoyl phosphate</name>
        <dbReference type="ChEBI" id="CHEBI:58228"/>
    </ligand>
</feature>
<evidence type="ECO:0000256" key="1">
    <source>
        <dbReference type="ARBA" id="ARBA00004852"/>
    </source>
</evidence>
<evidence type="ECO:0000259" key="9">
    <source>
        <dbReference type="Pfam" id="PF02729"/>
    </source>
</evidence>
<feature type="binding site" evidence="7">
    <location>
        <position position="263"/>
    </location>
    <ligand>
        <name>carbamoyl phosphate</name>
        <dbReference type="ChEBI" id="CHEBI:58228"/>
    </ligand>
</feature>
<accession>A0ABQ1FZ68</accession>
<dbReference type="RefSeq" id="WP_188428847.1">
    <property type="nucleotide sequence ID" value="NZ_BMEX01000001.1"/>
</dbReference>
<feature type="binding site" evidence="7">
    <location>
        <position position="264"/>
    </location>
    <ligand>
        <name>carbamoyl phosphate</name>
        <dbReference type="ChEBI" id="CHEBI:58228"/>
    </ligand>
</feature>
<evidence type="ECO:0000259" key="8">
    <source>
        <dbReference type="Pfam" id="PF00185"/>
    </source>
</evidence>
<dbReference type="InterPro" id="IPR006132">
    <property type="entry name" value="Asp/Orn_carbamoyltranf_P-bd"/>
</dbReference>
<evidence type="ECO:0000256" key="2">
    <source>
        <dbReference type="ARBA" id="ARBA00008896"/>
    </source>
</evidence>
<feature type="domain" description="Aspartate/ornithine carbamoyltransferase carbamoyl-P binding" evidence="9">
    <location>
        <begin position="10"/>
        <end position="149"/>
    </location>
</feature>
<feature type="binding site" evidence="7">
    <location>
        <position position="222"/>
    </location>
    <ligand>
        <name>L-aspartate</name>
        <dbReference type="ChEBI" id="CHEBI:29991"/>
    </ligand>
</feature>
<dbReference type="InterPro" id="IPR002082">
    <property type="entry name" value="Asp_carbamoyltransf"/>
</dbReference>
<dbReference type="HAMAP" id="MF_00001">
    <property type="entry name" value="Asp_carb_tr"/>
    <property type="match status" value="1"/>
</dbReference>
<evidence type="ECO:0000256" key="7">
    <source>
        <dbReference type="HAMAP-Rule" id="MF_00001"/>
    </source>
</evidence>
<dbReference type="Pfam" id="PF00185">
    <property type="entry name" value="OTCace"/>
    <property type="match status" value="1"/>
</dbReference>
<evidence type="ECO:0000256" key="3">
    <source>
        <dbReference type="ARBA" id="ARBA00022679"/>
    </source>
</evidence>
<dbReference type="InterPro" id="IPR036901">
    <property type="entry name" value="Asp/Orn_carbamoylTrfase_sf"/>
</dbReference>
<dbReference type="InterPro" id="IPR006131">
    <property type="entry name" value="Asp_carbamoyltransf_Asp/Orn-bd"/>
</dbReference>
<dbReference type="InterPro" id="IPR006130">
    <property type="entry name" value="Asp/Orn_carbamoylTrfase"/>
</dbReference>
<dbReference type="EC" id="2.1.3.2" evidence="7"/>
<keyword evidence="11" id="KW-1185">Reference proteome</keyword>
<protein>
    <recommendedName>
        <fullName evidence="7">Aspartate carbamoyltransferase</fullName>
        <ecNumber evidence="7">2.1.3.2</ecNumber>
    </recommendedName>
    <alternativeName>
        <fullName evidence="7">Aspartate transcarbamylase</fullName>
        <shortName evidence="7">ATCase</shortName>
    </alternativeName>
</protein>
<evidence type="ECO:0000256" key="6">
    <source>
        <dbReference type="ARBA" id="ARBA00048859"/>
    </source>
</evidence>
<evidence type="ECO:0000256" key="4">
    <source>
        <dbReference type="ARBA" id="ARBA00022975"/>
    </source>
</evidence>
<dbReference type="PANTHER" id="PTHR45753">
    <property type="entry name" value="ORNITHINE CARBAMOYLTRANSFERASE, MITOCHONDRIAL"/>
    <property type="match status" value="1"/>
</dbReference>
<evidence type="ECO:0000313" key="10">
    <source>
        <dbReference type="EMBL" id="GGA32814.1"/>
    </source>
</evidence>
<comment type="function">
    <text evidence="5 7">Catalyzes the condensation of carbamoyl phosphate and aspartate to form carbamoyl aspartate and inorganic phosphate, the committed step in the de novo pyrimidine nucleotide biosynthesis pathway.</text>
</comment>
<feature type="domain" description="Aspartate/ornithine carbamoyltransferase Asp/Orn-binding" evidence="8">
    <location>
        <begin position="157"/>
        <end position="299"/>
    </location>
</feature>
<name>A0ABQ1FZ68_9BACL</name>
<gene>
    <name evidence="7 10" type="primary">pyrB</name>
    <name evidence="10" type="ORF">GCM10007416_01810</name>
</gene>
<dbReference type="SUPFAM" id="SSF53671">
    <property type="entry name" value="Aspartate/ornithine carbamoyltransferase"/>
    <property type="match status" value="1"/>
</dbReference>
<dbReference type="PROSITE" id="PS00097">
    <property type="entry name" value="CARBAMOYLTRANSFERASE"/>
    <property type="match status" value="1"/>
</dbReference>
<dbReference type="Gene3D" id="3.40.50.1370">
    <property type="entry name" value="Aspartate/ornithine carbamoyltransferase"/>
    <property type="match status" value="2"/>
</dbReference>
<feature type="binding site" evidence="7">
    <location>
        <position position="108"/>
    </location>
    <ligand>
        <name>carbamoyl phosphate</name>
        <dbReference type="ChEBI" id="CHEBI:58228"/>
    </ligand>
</feature>
<comment type="subunit">
    <text evidence="7">Heterododecamer (2C3:3R2) of six catalytic PyrB chains organized as two trimers (C3), and six regulatory PyrI chains organized as three dimers (R2).</text>
</comment>
<keyword evidence="4 7" id="KW-0665">Pyrimidine biosynthesis</keyword>
<sequence length="307" mass="34156">MVQTRIRTGHLIDTDQLSRKEMEALFERANAIRRFPDSHRGRYGGRFAANLFFEPSTRTRLSFEVAERKLGMEVLRLDEGSSSSVKGESFYDTLRTLSSVGVDVAVIRHTGGGLLAEMAARSPGIALVNAGEGKGGHPTQALLDLFTLHSHFGALSGLRVAIVGDLRHSRVARSNLRALQAFGARPVLSGPESMRDPALEKDAPYLPMDEALRQADAVMMLRIQLERHREKLITSPEEYRRKFGLTPERLEMMPSHGVILHPGPVNRGVEIDGELVEHPRSKIFEQMENGVWIRMAVLERAVEGGMM</sequence>
<comment type="caution">
    <text evidence="10">The sequence shown here is derived from an EMBL/GenBank/DDBJ whole genome shotgun (WGS) entry which is preliminary data.</text>
</comment>
<feature type="binding site" evidence="7">
    <location>
        <position position="59"/>
    </location>
    <ligand>
        <name>carbamoyl phosphate</name>
        <dbReference type="ChEBI" id="CHEBI:58228"/>
    </ligand>
</feature>
<organism evidence="10 11">
    <name type="scientific">Kroppenstedtia guangzhouensis</name>
    <dbReference type="NCBI Taxonomy" id="1274356"/>
    <lineage>
        <taxon>Bacteria</taxon>
        <taxon>Bacillati</taxon>
        <taxon>Bacillota</taxon>
        <taxon>Bacilli</taxon>
        <taxon>Bacillales</taxon>
        <taxon>Thermoactinomycetaceae</taxon>
        <taxon>Kroppenstedtia</taxon>
    </lineage>
</organism>
<feature type="binding site" evidence="7">
    <location>
        <position position="170"/>
    </location>
    <ligand>
        <name>L-aspartate</name>
        <dbReference type="ChEBI" id="CHEBI:29991"/>
    </ligand>
</feature>